<evidence type="ECO:0000313" key="3">
    <source>
        <dbReference type="Proteomes" id="UP000053558"/>
    </source>
</evidence>
<feature type="signal peptide" evidence="1">
    <location>
        <begin position="1"/>
        <end position="19"/>
    </location>
</feature>
<reference evidence="3" key="1">
    <citation type="journal article" date="2012" name="Science">
        <title>The Paleozoic origin of enzymatic lignin decomposition reconstructed from 31 fungal genomes.</title>
        <authorList>
            <person name="Floudas D."/>
            <person name="Binder M."/>
            <person name="Riley R."/>
            <person name="Barry K."/>
            <person name="Blanchette R.A."/>
            <person name="Henrissat B."/>
            <person name="Martinez A.T."/>
            <person name="Otillar R."/>
            <person name="Spatafora J.W."/>
            <person name="Yadav J.S."/>
            <person name="Aerts A."/>
            <person name="Benoit I."/>
            <person name="Boyd A."/>
            <person name="Carlson A."/>
            <person name="Copeland A."/>
            <person name="Coutinho P.M."/>
            <person name="de Vries R.P."/>
            <person name="Ferreira P."/>
            <person name="Findley K."/>
            <person name="Foster B."/>
            <person name="Gaskell J."/>
            <person name="Glotzer D."/>
            <person name="Gorecki P."/>
            <person name="Heitman J."/>
            <person name="Hesse C."/>
            <person name="Hori C."/>
            <person name="Igarashi K."/>
            <person name="Jurgens J.A."/>
            <person name="Kallen N."/>
            <person name="Kersten P."/>
            <person name="Kohler A."/>
            <person name="Kuees U."/>
            <person name="Kumar T.K.A."/>
            <person name="Kuo A."/>
            <person name="LaButti K."/>
            <person name="Larrondo L.F."/>
            <person name="Lindquist E."/>
            <person name="Ling A."/>
            <person name="Lombard V."/>
            <person name="Lucas S."/>
            <person name="Lundell T."/>
            <person name="Martin R."/>
            <person name="McLaughlin D.J."/>
            <person name="Morgenstern I."/>
            <person name="Morin E."/>
            <person name="Murat C."/>
            <person name="Nagy L.G."/>
            <person name="Nolan M."/>
            <person name="Ohm R.A."/>
            <person name="Patyshakuliyeva A."/>
            <person name="Rokas A."/>
            <person name="Ruiz-Duenas F.J."/>
            <person name="Sabat G."/>
            <person name="Salamov A."/>
            <person name="Samejima M."/>
            <person name="Schmutz J."/>
            <person name="Slot J.C."/>
            <person name="St John F."/>
            <person name="Stenlid J."/>
            <person name="Sun H."/>
            <person name="Sun S."/>
            <person name="Syed K."/>
            <person name="Tsang A."/>
            <person name="Wiebenga A."/>
            <person name="Young D."/>
            <person name="Pisabarro A."/>
            <person name="Eastwood D.C."/>
            <person name="Martin F."/>
            <person name="Cullen D."/>
            <person name="Grigoriev I.V."/>
            <person name="Hibbett D.S."/>
        </authorList>
    </citation>
    <scope>NUCLEOTIDE SEQUENCE [LARGE SCALE GENOMIC DNA]</scope>
    <source>
        <strain evidence="3">RWD-64-598 SS2</strain>
    </source>
</reference>
<protein>
    <submittedName>
        <fullName evidence="2">Uncharacterized protein</fullName>
    </submittedName>
</protein>
<dbReference type="EMBL" id="JH711588">
    <property type="protein sequence ID" value="EIW75749.1"/>
    <property type="molecule type" value="Genomic_DNA"/>
</dbReference>
<keyword evidence="1" id="KW-0732">Signal</keyword>
<organism evidence="2 3">
    <name type="scientific">Coniophora puteana (strain RWD-64-598)</name>
    <name type="common">Brown rot fungus</name>
    <dbReference type="NCBI Taxonomy" id="741705"/>
    <lineage>
        <taxon>Eukaryota</taxon>
        <taxon>Fungi</taxon>
        <taxon>Dikarya</taxon>
        <taxon>Basidiomycota</taxon>
        <taxon>Agaricomycotina</taxon>
        <taxon>Agaricomycetes</taxon>
        <taxon>Agaricomycetidae</taxon>
        <taxon>Boletales</taxon>
        <taxon>Coniophorineae</taxon>
        <taxon>Coniophoraceae</taxon>
        <taxon>Coniophora</taxon>
    </lineage>
</organism>
<gene>
    <name evidence="2" type="ORF">CONPUDRAFT_85403</name>
</gene>
<evidence type="ECO:0000313" key="2">
    <source>
        <dbReference type="EMBL" id="EIW75749.1"/>
    </source>
</evidence>
<evidence type="ECO:0000256" key="1">
    <source>
        <dbReference type="SAM" id="SignalP"/>
    </source>
</evidence>
<accession>A0A5M3M956</accession>
<comment type="caution">
    <text evidence="2">The sequence shown here is derived from an EMBL/GenBank/DDBJ whole genome shotgun (WGS) entry which is preliminary data.</text>
</comment>
<dbReference type="AlphaFoldDB" id="A0A5M3M956"/>
<keyword evidence="3" id="KW-1185">Reference proteome</keyword>
<dbReference type="GeneID" id="19210942"/>
<dbReference type="OrthoDB" id="2734890at2759"/>
<dbReference type="PROSITE" id="PS51257">
    <property type="entry name" value="PROKAR_LIPOPROTEIN"/>
    <property type="match status" value="1"/>
</dbReference>
<sequence length="347" mass="36812">MSTTLRAVIVASAFATALAQFSPQSCGWLTIACNANTTDLSNVWNSTACAQYALCAQNERTPAEILTWLGAPADQPRLTQDAFNGLSQGSDQLTYNSLSATYQAAVAAAGGTYNSASDGPELQNQFLIAAAWTNNCDGSIPYTNLADWFEYSSVVGVCPAVTSCGSTYAALNTPCGAQPAEDNGSCKELLNQCELWITQGAWQNEYCTLAALCSGAADATPDVMIREVYPTYVGNTDIPTAASLDRLSIDVFNNITGGASTMSLQNAIDAYYGALTNTWGSEGGPFGAESPYQTGNNGPYPTSSDYVTDFWTLVAAWTGNCDSLEVPYDNLADWLQYSSDSNYHPTC</sequence>
<dbReference type="KEGG" id="cput:CONPUDRAFT_85403"/>
<name>A0A5M3M956_CONPW</name>
<feature type="chain" id="PRO_5024360184" evidence="1">
    <location>
        <begin position="20"/>
        <end position="347"/>
    </location>
</feature>
<proteinExistence type="predicted"/>
<dbReference type="Proteomes" id="UP000053558">
    <property type="component" value="Unassembled WGS sequence"/>
</dbReference>
<dbReference type="RefSeq" id="XP_007774425.1">
    <property type="nucleotide sequence ID" value="XM_007776235.1"/>
</dbReference>